<proteinExistence type="predicted"/>
<organism evidence="1 2">
    <name type="scientific">Danio rerio</name>
    <name type="common">Zebrafish</name>
    <name type="synonym">Brachydanio rerio</name>
    <dbReference type="NCBI Taxonomy" id="7955"/>
    <lineage>
        <taxon>Eukaryota</taxon>
        <taxon>Metazoa</taxon>
        <taxon>Chordata</taxon>
        <taxon>Craniata</taxon>
        <taxon>Vertebrata</taxon>
        <taxon>Euteleostomi</taxon>
        <taxon>Actinopterygii</taxon>
        <taxon>Neopterygii</taxon>
        <taxon>Teleostei</taxon>
        <taxon>Ostariophysi</taxon>
        <taxon>Cypriniformes</taxon>
        <taxon>Danionidae</taxon>
        <taxon>Danioninae</taxon>
        <taxon>Danio</taxon>
    </lineage>
</organism>
<dbReference type="RefSeq" id="XP_073805022.1">
    <property type="nucleotide sequence ID" value="XM_073948921.1"/>
</dbReference>
<sequence>MAVSITQDGTTPNFFQEWIYNFISSGDIDKDQLSKATVTDADLLDLIEKIETADATALLDLLERILGCGYTGPLTCERKEDILSAVVLHSSLQILPMIQQMCKGLELYGLHEMIKQNRILLQPLFVPGHFEKPDADFLTMALSPILSDMGSLKRQRESQIVNYLQDFIQSLKDEEGETTSPECRDGDEQMEDGTKGDEKQEKITVSSFMQWLTGQGHVPVTSTEKAKFKIHVEFDHDCLLRYGKHSICYPLAHACSRTITLPAQHLGTYKDFLSIMQQAVSKSKEFGRS</sequence>
<evidence type="ECO:0000313" key="2">
    <source>
        <dbReference type="RefSeq" id="XP_073805022.1"/>
    </source>
</evidence>
<dbReference type="Proteomes" id="UP000000437">
    <property type="component" value="Chromosome 4"/>
</dbReference>
<name>A0AC58JEX0_DANRE</name>
<reference evidence="2" key="1">
    <citation type="submission" date="2025-08" db="UniProtKB">
        <authorList>
            <consortium name="RefSeq"/>
        </authorList>
    </citation>
    <scope>IDENTIFICATION</scope>
    <source>
        <strain evidence="2">Tuebingen</strain>
        <tissue evidence="2">Fibroblasts and whole tissue</tissue>
    </source>
</reference>
<protein>
    <submittedName>
        <fullName evidence="2">Uncharacterized protein</fullName>
    </submittedName>
</protein>
<gene>
    <name evidence="2" type="primary">LOC108183976</name>
</gene>
<evidence type="ECO:0000313" key="1">
    <source>
        <dbReference type="Proteomes" id="UP000000437"/>
    </source>
</evidence>
<keyword evidence="1" id="KW-1185">Reference proteome</keyword>
<accession>A0AC58JEX0</accession>